<dbReference type="Proteomes" id="UP001148662">
    <property type="component" value="Unassembled WGS sequence"/>
</dbReference>
<name>A0ACC1SVU4_9APHY</name>
<comment type="caution">
    <text evidence="1">The sequence shown here is derived from an EMBL/GenBank/DDBJ whole genome shotgun (WGS) entry which is preliminary data.</text>
</comment>
<keyword evidence="2" id="KW-1185">Reference proteome</keyword>
<protein>
    <submittedName>
        <fullName evidence="1">Uncharacterized protein</fullName>
    </submittedName>
</protein>
<reference evidence="1" key="1">
    <citation type="submission" date="2022-07" db="EMBL/GenBank/DDBJ databases">
        <title>Genome Sequence of Phlebia brevispora.</title>
        <authorList>
            <person name="Buettner E."/>
        </authorList>
    </citation>
    <scope>NUCLEOTIDE SEQUENCE</scope>
    <source>
        <strain evidence="1">MPL23</strain>
    </source>
</reference>
<sequence length="125" mass="14261">MPSSIFTPQQKDAYRALSDLFLDTEQTQDDLNRLANRLSSTGLSSTALESMLRNDLFPILYPNLISVAGAWDGFQDDWLFTQLQNRQSQSPGVLRGAADWTAWQSVGWIIWKPWTDIKRALQSRL</sequence>
<evidence type="ECO:0000313" key="2">
    <source>
        <dbReference type="Proteomes" id="UP001148662"/>
    </source>
</evidence>
<accession>A0ACC1SVU4</accession>
<proteinExistence type="predicted"/>
<gene>
    <name evidence="1" type="ORF">NM688_g5409</name>
</gene>
<evidence type="ECO:0000313" key="1">
    <source>
        <dbReference type="EMBL" id="KAJ3547349.1"/>
    </source>
</evidence>
<dbReference type="EMBL" id="JANHOG010000993">
    <property type="protein sequence ID" value="KAJ3547349.1"/>
    <property type="molecule type" value="Genomic_DNA"/>
</dbReference>
<organism evidence="1 2">
    <name type="scientific">Phlebia brevispora</name>
    <dbReference type="NCBI Taxonomy" id="194682"/>
    <lineage>
        <taxon>Eukaryota</taxon>
        <taxon>Fungi</taxon>
        <taxon>Dikarya</taxon>
        <taxon>Basidiomycota</taxon>
        <taxon>Agaricomycotina</taxon>
        <taxon>Agaricomycetes</taxon>
        <taxon>Polyporales</taxon>
        <taxon>Meruliaceae</taxon>
        <taxon>Phlebia</taxon>
    </lineage>
</organism>